<feature type="non-terminal residue" evidence="1">
    <location>
        <position position="1"/>
    </location>
</feature>
<evidence type="ECO:0000313" key="1">
    <source>
        <dbReference type="EMBL" id="JAG70615.1"/>
    </source>
</evidence>
<feature type="non-terminal residue" evidence="1">
    <location>
        <position position="221"/>
    </location>
</feature>
<dbReference type="AlphaFoldDB" id="A0A0C9PIS0"/>
<gene>
    <name evidence="1" type="primary">MPS2</name>
    <name evidence="1" type="ORF">g.5466</name>
</gene>
<name>A0A0C9PIS0_9HYME</name>
<dbReference type="EMBL" id="GBYB01000848">
    <property type="protein sequence ID" value="JAG70615.1"/>
    <property type="molecule type" value="Transcribed_RNA"/>
</dbReference>
<proteinExistence type="predicted"/>
<protein>
    <submittedName>
        <fullName evidence="1">MPS2 protein</fullName>
    </submittedName>
</protein>
<reference evidence="1" key="1">
    <citation type="submission" date="2015-01" db="EMBL/GenBank/DDBJ databases">
        <title>Transcriptome Assembly of Fopius arisanus.</title>
        <authorList>
            <person name="Geib S."/>
        </authorList>
    </citation>
    <scope>NUCLEOTIDE SEQUENCE</scope>
</reference>
<sequence length="221" mass="25778">FYDFLNQQALRRGKLFSSDYQQPDWTPKVDFLPKQHTGFTCNIETRKPLHYKSVCDDRALVSLALTKSNSETLLAYANKVPIMCINVSRFKYTREAFELQYPDSTDSALEFYLHTDILYERLRTPPTPQNLQFSNLLHRLQTNGYEEYIFELAKHLEFDVDLIVSSSDQEEKEHEHQPLLVFHYTFTGFPNKSRKNQLSGVITAVNNGKWYVKSTILPIVA</sequence>
<organism evidence="1">
    <name type="scientific">Fopius arisanus</name>
    <dbReference type="NCBI Taxonomy" id="64838"/>
    <lineage>
        <taxon>Eukaryota</taxon>
        <taxon>Metazoa</taxon>
        <taxon>Ecdysozoa</taxon>
        <taxon>Arthropoda</taxon>
        <taxon>Hexapoda</taxon>
        <taxon>Insecta</taxon>
        <taxon>Pterygota</taxon>
        <taxon>Neoptera</taxon>
        <taxon>Endopterygota</taxon>
        <taxon>Hymenoptera</taxon>
        <taxon>Apocrita</taxon>
        <taxon>Ichneumonoidea</taxon>
        <taxon>Braconidae</taxon>
        <taxon>Opiinae</taxon>
        <taxon>Fopius</taxon>
    </lineage>
</organism>
<accession>A0A0C9PIS0</accession>